<dbReference type="EMBL" id="JROC01000036">
    <property type="protein sequence ID" value="KGL66469.1"/>
    <property type="molecule type" value="Genomic_DNA"/>
</dbReference>
<dbReference type="Proteomes" id="UP000593929">
    <property type="component" value="Chromosome"/>
</dbReference>
<reference evidence="8 10" key="1">
    <citation type="submission" date="2014-09" db="EMBL/GenBank/DDBJ databases">
        <title>Lactobacillus mucosae CRL573 Genome Sequencing.</title>
        <authorList>
            <person name="Bleckwedel J."/>
            <person name="Teran L.C."/>
            <person name="Bonacina J."/>
            <person name="Saavedra L."/>
            <person name="Mozzi F.B."/>
            <person name="Raya R.R."/>
        </authorList>
    </citation>
    <scope>NUCLEOTIDE SEQUENCE [LARGE SCALE GENOMIC DNA]</scope>
    <source>
        <strain evidence="8 10">CRL573</strain>
    </source>
</reference>
<evidence type="ECO:0000313" key="8">
    <source>
        <dbReference type="EMBL" id="KGL66469.1"/>
    </source>
</evidence>
<dbReference type="InterPro" id="IPR015424">
    <property type="entry name" value="PyrdxlP-dep_Trfase"/>
</dbReference>
<evidence type="ECO:0000256" key="4">
    <source>
        <dbReference type="ARBA" id="ARBA00022679"/>
    </source>
</evidence>
<sequence length="397" mass="43173">MPTLAKDLNETVNPRVAAISPSGIRSFDAHVSKIPGIVKLTIGEPDLNVPEHVKQAAVQSIVENDSHYTSNRGKIELRKAISGYLERTRGVHYDPETEIVATVGATEALAATIFSLINEGDKVIIPTPAFSLYFPLVSLAGGTPVQVDVSEDDFVLTPELLENVLKKEGPAVKAVLLNYPVNPTGREYPREVLEGLAKVIADHHLYVFADEIYSDLVYGVEHTSMATLLPDRTIFISGLSKSHAMTGYRMGYFAGPKEAIDNITKLHSFLVTSITDSTQAAAIEAYTNGDEDPVKARAIYQKRRDYVLKSLNDMGIETVPPQGAFYIFAKIPASYGTDDMQFALDLAKEAQVGVTPGNAFGAGGAGWVRLSYAASDEDLHTAMERMKPFIEKVNAKN</sequence>
<evidence type="ECO:0000256" key="3">
    <source>
        <dbReference type="ARBA" id="ARBA00022576"/>
    </source>
</evidence>
<evidence type="ECO:0000313" key="11">
    <source>
        <dbReference type="Proteomes" id="UP000593929"/>
    </source>
</evidence>
<evidence type="ECO:0000313" key="9">
    <source>
        <dbReference type="EMBL" id="QOL69203.1"/>
    </source>
</evidence>
<evidence type="ECO:0000313" key="10">
    <source>
        <dbReference type="Proteomes" id="UP000030001"/>
    </source>
</evidence>
<dbReference type="PROSITE" id="PS00105">
    <property type="entry name" value="AA_TRANSFER_CLASS_1"/>
    <property type="match status" value="1"/>
</dbReference>
<evidence type="ECO:0000256" key="2">
    <source>
        <dbReference type="ARBA" id="ARBA00007441"/>
    </source>
</evidence>
<dbReference type="GO" id="GO:0008483">
    <property type="term" value="F:transaminase activity"/>
    <property type="evidence" value="ECO:0007669"/>
    <property type="project" value="UniProtKB-KW"/>
</dbReference>
<keyword evidence="3 6" id="KW-0032">Aminotransferase</keyword>
<dbReference type="PANTHER" id="PTHR46383:SF4">
    <property type="entry name" value="AMINOTRANSFERASE"/>
    <property type="match status" value="1"/>
</dbReference>
<dbReference type="RefSeq" id="WP_033935593.1">
    <property type="nucleotide sequence ID" value="NZ_CABMGR010000009.1"/>
</dbReference>
<dbReference type="SUPFAM" id="SSF53383">
    <property type="entry name" value="PLP-dependent transferases"/>
    <property type="match status" value="1"/>
</dbReference>
<feature type="domain" description="Aminotransferase class I/classII large" evidence="7">
    <location>
        <begin position="37"/>
        <end position="385"/>
    </location>
</feature>
<name>A0A099Y8C2_LIMMU</name>
<dbReference type="Pfam" id="PF00155">
    <property type="entry name" value="Aminotran_1_2"/>
    <property type="match status" value="1"/>
</dbReference>
<evidence type="ECO:0000259" key="7">
    <source>
        <dbReference type="Pfam" id="PF00155"/>
    </source>
</evidence>
<dbReference type="GO" id="GO:0030170">
    <property type="term" value="F:pyridoxal phosphate binding"/>
    <property type="evidence" value="ECO:0007669"/>
    <property type="project" value="InterPro"/>
</dbReference>
<dbReference type="EMBL" id="CP062966">
    <property type="protein sequence ID" value="QOL69203.1"/>
    <property type="molecule type" value="Genomic_DNA"/>
</dbReference>
<comment type="cofactor">
    <cofactor evidence="1 6">
        <name>pyridoxal 5'-phosphate</name>
        <dbReference type="ChEBI" id="CHEBI:597326"/>
    </cofactor>
</comment>
<dbReference type="InterPro" id="IPR004838">
    <property type="entry name" value="NHTrfase_class1_PyrdxlP-BS"/>
</dbReference>
<dbReference type="GO" id="GO:0006520">
    <property type="term" value="P:amino acid metabolic process"/>
    <property type="evidence" value="ECO:0007669"/>
    <property type="project" value="InterPro"/>
</dbReference>
<organism evidence="8 10">
    <name type="scientific">Limosilactobacillus mucosae</name>
    <name type="common">Lactobacillus mucosae</name>
    <dbReference type="NCBI Taxonomy" id="97478"/>
    <lineage>
        <taxon>Bacteria</taxon>
        <taxon>Bacillati</taxon>
        <taxon>Bacillota</taxon>
        <taxon>Bacilli</taxon>
        <taxon>Lactobacillales</taxon>
        <taxon>Lactobacillaceae</taxon>
        <taxon>Limosilactobacillus</taxon>
    </lineage>
</organism>
<dbReference type="PANTHER" id="PTHR46383">
    <property type="entry name" value="ASPARTATE AMINOTRANSFERASE"/>
    <property type="match status" value="1"/>
</dbReference>
<dbReference type="InterPro" id="IPR015422">
    <property type="entry name" value="PyrdxlP-dep_Trfase_small"/>
</dbReference>
<evidence type="ECO:0000256" key="5">
    <source>
        <dbReference type="ARBA" id="ARBA00022898"/>
    </source>
</evidence>
<keyword evidence="5" id="KW-0663">Pyridoxal phosphate</keyword>
<evidence type="ECO:0000256" key="6">
    <source>
        <dbReference type="RuleBase" id="RU000481"/>
    </source>
</evidence>
<dbReference type="Proteomes" id="UP000030001">
    <property type="component" value="Unassembled WGS sequence"/>
</dbReference>
<dbReference type="EC" id="2.6.1.-" evidence="6"/>
<dbReference type="Gene3D" id="3.90.1150.10">
    <property type="entry name" value="Aspartate Aminotransferase, domain 1"/>
    <property type="match status" value="1"/>
</dbReference>
<dbReference type="CDD" id="cd00609">
    <property type="entry name" value="AAT_like"/>
    <property type="match status" value="1"/>
</dbReference>
<dbReference type="InterPro" id="IPR004839">
    <property type="entry name" value="Aminotransferase_I/II_large"/>
</dbReference>
<comment type="similarity">
    <text evidence="2 6">Belongs to the class-I pyridoxal-phosphate-dependent aminotransferase family.</text>
</comment>
<keyword evidence="4 6" id="KW-0808">Transferase</keyword>
<dbReference type="AlphaFoldDB" id="A0A099Y8C2"/>
<reference evidence="9 11" key="2">
    <citation type="submission" date="2020-10" db="EMBL/GenBank/DDBJ databases">
        <title>Genome sequencing of Lactobacillus mucosae KCTC 21011.</title>
        <authorList>
            <person name="Kim J."/>
        </authorList>
    </citation>
    <scope>NUCLEOTIDE SEQUENCE [LARGE SCALE GENOMIC DNA]</scope>
    <source>
        <strain evidence="9 11">LM011</strain>
    </source>
</reference>
<dbReference type="InterPro" id="IPR015421">
    <property type="entry name" value="PyrdxlP-dep_Trfase_major"/>
</dbReference>
<dbReference type="InterPro" id="IPR050596">
    <property type="entry name" value="AspAT/PAT-like"/>
</dbReference>
<proteinExistence type="inferred from homology"/>
<protein>
    <recommendedName>
        <fullName evidence="6">Aminotransferase</fullName>
        <ecNumber evidence="6">2.6.1.-</ecNumber>
    </recommendedName>
</protein>
<accession>A0A099Y8C2</accession>
<gene>
    <name evidence="9" type="ORF">LM011_07280</name>
    <name evidence="8" type="ORF">LX03_09030</name>
</gene>
<dbReference type="Gene3D" id="3.40.640.10">
    <property type="entry name" value="Type I PLP-dependent aspartate aminotransferase-like (Major domain)"/>
    <property type="match status" value="1"/>
</dbReference>
<evidence type="ECO:0000256" key="1">
    <source>
        <dbReference type="ARBA" id="ARBA00001933"/>
    </source>
</evidence>